<dbReference type="InterPro" id="IPR008969">
    <property type="entry name" value="CarboxyPept-like_regulatory"/>
</dbReference>
<dbReference type="InterPro" id="IPR023997">
    <property type="entry name" value="TonB-dep_OMP_SusC/RagA_CS"/>
</dbReference>
<dbReference type="PROSITE" id="PS52016">
    <property type="entry name" value="TONB_DEPENDENT_REC_3"/>
    <property type="match status" value="1"/>
</dbReference>
<dbReference type="OrthoDB" id="9768177at2"/>
<reference evidence="13" key="1">
    <citation type="submission" date="2017-04" db="EMBL/GenBank/DDBJ databases">
        <authorList>
            <person name="Varghese N."/>
            <person name="Submissions S."/>
        </authorList>
    </citation>
    <scope>NUCLEOTIDE SEQUENCE [LARGE SCALE GENOMIC DNA]</scope>
    <source>
        <strain evidence="13">DSM 12126</strain>
    </source>
</reference>
<evidence type="ECO:0000256" key="9">
    <source>
        <dbReference type="RuleBase" id="RU003357"/>
    </source>
</evidence>
<dbReference type="Gene3D" id="2.170.130.10">
    <property type="entry name" value="TonB-dependent receptor, plug domain"/>
    <property type="match status" value="1"/>
</dbReference>
<protein>
    <submittedName>
        <fullName evidence="12">TonB-linked outer membrane protein, SusC/RagA family</fullName>
    </submittedName>
</protein>
<dbReference type="SUPFAM" id="SSF56935">
    <property type="entry name" value="Porins"/>
    <property type="match status" value="1"/>
</dbReference>
<evidence type="ECO:0000256" key="6">
    <source>
        <dbReference type="ARBA" id="ARBA00023136"/>
    </source>
</evidence>
<evidence type="ECO:0000256" key="7">
    <source>
        <dbReference type="ARBA" id="ARBA00023237"/>
    </source>
</evidence>
<dbReference type="InterPro" id="IPR023996">
    <property type="entry name" value="TonB-dep_OMP_SusC/RagA"/>
</dbReference>
<organism evidence="12 13">
    <name type="scientific">Pedobacter africanus</name>
    <dbReference type="NCBI Taxonomy" id="151894"/>
    <lineage>
        <taxon>Bacteria</taxon>
        <taxon>Pseudomonadati</taxon>
        <taxon>Bacteroidota</taxon>
        <taxon>Sphingobacteriia</taxon>
        <taxon>Sphingobacteriales</taxon>
        <taxon>Sphingobacteriaceae</taxon>
        <taxon>Pedobacter</taxon>
    </lineage>
</organism>
<dbReference type="Pfam" id="PF00593">
    <property type="entry name" value="TonB_dep_Rec_b-barrel"/>
    <property type="match status" value="1"/>
</dbReference>
<evidence type="ECO:0000313" key="12">
    <source>
        <dbReference type="EMBL" id="SMC61180.1"/>
    </source>
</evidence>
<accession>A0A1W2AKV7</accession>
<evidence type="ECO:0000313" key="13">
    <source>
        <dbReference type="Proteomes" id="UP000192756"/>
    </source>
</evidence>
<dbReference type="Pfam" id="PF13715">
    <property type="entry name" value="CarbopepD_reg_2"/>
    <property type="match status" value="1"/>
</dbReference>
<dbReference type="NCBIfam" id="TIGR04056">
    <property type="entry name" value="OMP_RagA_SusC"/>
    <property type="match status" value="1"/>
</dbReference>
<keyword evidence="7 8" id="KW-0998">Cell outer membrane</keyword>
<proteinExistence type="inferred from homology"/>
<dbReference type="GO" id="GO:0009279">
    <property type="term" value="C:cell outer membrane"/>
    <property type="evidence" value="ECO:0007669"/>
    <property type="project" value="UniProtKB-SubCell"/>
</dbReference>
<dbReference type="InterPro" id="IPR036942">
    <property type="entry name" value="Beta-barrel_TonB_sf"/>
</dbReference>
<dbReference type="Pfam" id="PF07715">
    <property type="entry name" value="Plug"/>
    <property type="match status" value="1"/>
</dbReference>
<feature type="domain" description="TonB-dependent receptor-like beta-barrel" evidence="10">
    <location>
        <begin position="470"/>
        <end position="1019"/>
    </location>
</feature>
<dbReference type="NCBIfam" id="TIGR04057">
    <property type="entry name" value="SusC_RagA_signa"/>
    <property type="match status" value="1"/>
</dbReference>
<evidence type="ECO:0000256" key="3">
    <source>
        <dbReference type="ARBA" id="ARBA00022452"/>
    </source>
</evidence>
<comment type="subcellular location">
    <subcellularLocation>
        <location evidence="1 8">Cell outer membrane</location>
        <topology evidence="1 8">Multi-pass membrane protein</topology>
    </subcellularLocation>
</comment>
<gene>
    <name evidence="12" type="ORF">SAMN04488524_1505</name>
</gene>
<keyword evidence="4 8" id="KW-0812">Transmembrane</keyword>
<dbReference type="EMBL" id="FWXT01000001">
    <property type="protein sequence ID" value="SMC61180.1"/>
    <property type="molecule type" value="Genomic_DNA"/>
</dbReference>
<keyword evidence="5 9" id="KW-0798">TonB box</keyword>
<keyword evidence="2 8" id="KW-0813">Transport</keyword>
<keyword evidence="6 8" id="KW-0472">Membrane</keyword>
<keyword evidence="3 8" id="KW-1134">Transmembrane beta strand</keyword>
<evidence type="ECO:0000259" key="10">
    <source>
        <dbReference type="Pfam" id="PF00593"/>
    </source>
</evidence>
<dbReference type="Gene3D" id="2.40.170.20">
    <property type="entry name" value="TonB-dependent receptor, beta-barrel domain"/>
    <property type="match status" value="1"/>
</dbReference>
<dbReference type="Proteomes" id="UP000192756">
    <property type="component" value="Unassembled WGS sequence"/>
</dbReference>
<comment type="similarity">
    <text evidence="8 9">Belongs to the TonB-dependent receptor family.</text>
</comment>
<keyword evidence="13" id="KW-1185">Reference proteome</keyword>
<evidence type="ECO:0000259" key="11">
    <source>
        <dbReference type="Pfam" id="PF07715"/>
    </source>
</evidence>
<dbReference type="InterPro" id="IPR000531">
    <property type="entry name" value="Beta-barrel_TonB"/>
</dbReference>
<dbReference type="SUPFAM" id="SSF49464">
    <property type="entry name" value="Carboxypeptidase regulatory domain-like"/>
    <property type="match status" value="1"/>
</dbReference>
<evidence type="ECO:0000256" key="5">
    <source>
        <dbReference type="ARBA" id="ARBA00023077"/>
    </source>
</evidence>
<name>A0A1W2AKV7_9SPHI</name>
<evidence type="ECO:0000256" key="4">
    <source>
        <dbReference type="ARBA" id="ARBA00022692"/>
    </source>
</evidence>
<sequence length="1081" mass="118208">MNKNFTHYGRFKTPFKYLAFAMILVFVQMPQMLKAGTGLLESNLFQQETVTVKGTVKDAGDGSGLPGVTISDNQKKVLGVTDGNGVFTVKVVKGTEIAFNMIGYIQVKRMVNVATSTMVVNMNSSSSDLNEVVVTALGIKREEKSLGYAVTKVDSTELTNAISSNWTDALSGKVAGLNLVRNSGPAASNKIILRGENNLTGDNEALIVIDGVVASSSSRRSAATGGGVYGTSGDIMPVDFGSGLNDLNPDDIESVTVLKGPAASALYGQRGANGAIIITTKSAAKNRKTMGINFTSNSAWEDINRGPARQNEFGAGTDGTTTYQFGTGSTSSSYGPAFSENYMFYQYDPLTKQKGVDKTPWVGYGDPVDQFFITGFESTNSVSLDGTFKKVGLRLSASHGENEWIVPNTGLERTTVALNANTNLTKKLSINLKAQYSNRHSDNLPATGYGNQSLMYWFMFAQPNINTDWYRDYWAPGLENRQFVNLTTSFPEGPYAISEQYLNPQRRNGWLGNLQANYKFTKEFSLMVRASADYNQDTRETIRPWDTSSGGRFAQGSYRVAGIKSYEISADFMLKYDKKINKDFHMTVSAGGSQMRNEYRRLEKRADGLLIPGVYSLDNSISPLVYVPDTSRYRINSFYGIGSLSYKNYLFLDLTARQDWNSTLATATRTDNVGFFYPSASLAFVASDYWKLPKAFSFAKVRASVAQVGSGSTTPYRTAYNYLIAANNVYPDSAMTNPNILPNPNLKPLITTTIELGLDIKLFKSRLNFDLAVYTGNTKNQILSRIIDRSTGYNVGIFNVGRVDNKGIELAVNGSPIKTKSFAWTLNGTFTANRNKIRELADSSVVLRTGGFGNAGQIVATVGGSMGDLYGTGFQRSPDGQIIFDQTTGFAKPNANIEYLGNTLPKFRFSFGTGVTYRNLSMNVLFDAQLGAVGHSFTFSRMASMGKSTVTLPGRYNGIVGTGVIDNGDGTYRPNDVIATDLEGYYNALYYNVAQGGIFRTDYLKFREANLTYAFSKRLVQSLGMSKLTLGVYGRNLFIWSPWPAFDPEFGTLAGSDIQQGFETGQLPSTRTYGVRLVMGI</sequence>
<feature type="domain" description="TonB-dependent receptor plug" evidence="11">
    <location>
        <begin position="145"/>
        <end position="275"/>
    </location>
</feature>
<evidence type="ECO:0000256" key="2">
    <source>
        <dbReference type="ARBA" id="ARBA00022448"/>
    </source>
</evidence>
<evidence type="ECO:0000256" key="1">
    <source>
        <dbReference type="ARBA" id="ARBA00004571"/>
    </source>
</evidence>
<dbReference type="InterPro" id="IPR037066">
    <property type="entry name" value="Plug_dom_sf"/>
</dbReference>
<dbReference type="InterPro" id="IPR012910">
    <property type="entry name" value="Plug_dom"/>
</dbReference>
<evidence type="ECO:0000256" key="8">
    <source>
        <dbReference type="PROSITE-ProRule" id="PRU01360"/>
    </source>
</evidence>
<dbReference type="STRING" id="151894.SAMN04488524_1505"/>
<dbReference type="AlphaFoldDB" id="A0A1W2AKV7"/>
<dbReference type="InterPro" id="IPR039426">
    <property type="entry name" value="TonB-dep_rcpt-like"/>
</dbReference>